<reference evidence="2 3" key="1">
    <citation type="submission" date="2018-05" db="EMBL/GenBank/DDBJ databases">
        <title>Genomic Encyclopedia of Type Strains, Phase III (KMG-III): the genomes of soil and plant-associated and newly described type strains.</title>
        <authorList>
            <person name="Whitman W."/>
        </authorList>
    </citation>
    <scope>NUCLEOTIDE SEQUENCE [LARGE SCALE GENOMIC DNA]</scope>
    <source>
        <strain evidence="2 3">CECT 5696</strain>
    </source>
</reference>
<name>A0A2V2YZG9_9BACL</name>
<evidence type="ECO:0000313" key="3">
    <source>
        <dbReference type="Proteomes" id="UP000246635"/>
    </source>
</evidence>
<dbReference type="EMBL" id="QGTQ01000002">
    <property type="protein sequence ID" value="PWW07187.1"/>
    <property type="molecule type" value="Genomic_DNA"/>
</dbReference>
<dbReference type="PANTHER" id="PTHR43649:SF32">
    <property type="entry name" value="SUGAR BINDING SECRETED PROTEIN"/>
    <property type="match status" value="1"/>
</dbReference>
<dbReference type="AlphaFoldDB" id="A0A2V2YZG9"/>
<accession>A0A2V2YZG9</accession>
<dbReference type="InterPro" id="IPR006059">
    <property type="entry name" value="SBP"/>
</dbReference>
<dbReference type="InterPro" id="IPR050490">
    <property type="entry name" value="Bact_solute-bd_prot1"/>
</dbReference>
<dbReference type="CDD" id="cd13585">
    <property type="entry name" value="PBP2_TMBP_like"/>
    <property type="match status" value="1"/>
</dbReference>
<evidence type="ECO:0000313" key="2">
    <source>
        <dbReference type="EMBL" id="PWW07187.1"/>
    </source>
</evidence>
<evidence type="ECO:0000256" key="1">
    <source>
        <dbReference type="SAM" id="SignalP"/>
    </source>
</evidence>
<comment type="caution">
    <text evidence="2">The sequence shown here is derived from an EMBL/GenBank/DDBJ whole genome shotgun (WGS) entry which is preliminary data.</text>
</comment>
<sequence length="426" mass="46664">MKHLRKTAIAAAGAALLISMSACGSDNNGSSESASNETVKLTYWTNNGPGLDGLIKQYQQDHPNVKIDVQVDDANLKQNLLTALSAGSGAPDISILTVDDIPQFKNEEYFYNLKDFGADQLQGDYLDSRWKQGTNADGSFIFGIPTDSGPMAMMYRTDLFEKAGLPTDRDSVSKLTATWDDFYKVGKTIKDKTGKPLVPDSYFGAFLPKIQQAGEYTIFDKDGNLTIDTNPAVKEAWDYSVKLAQEGLSAKQPDFSNDWKVGLVNGDFATMFAPPWMLGVVKQNAPDAAGKWDIAMMPGGSANWGGSFLVIPKQSKHAEAAYAFMKWILAPEQQLSVYKTNGNFPSTPSVYSDEAFTGKKDEFFNNAPVGEIYSKAANKVTLMDAIHTWSDFTTTAQQVLPNVENGADPEQTWTDLVKQIKSTLNR</sequence>
<gene>
    <name evidence="2" type="ORF">DFQ01_10279</name>
</gene>
<dbReference type="Gene3D" id="3.40.190.10">
    <property type="entry name" value="Periplasmic binding protein-like II"/>
    <property type="match status" value="1"/>
</dbReference>
<organism evidence="2 3">
    <name type="scientific">Paenibacillus cellulosilyticus</name>
    <dbReference type="NCBI Taxonomy" id="375489"/>
    <lineage>
        <taxon>Bacteria</taxon>
        <taxon>Bacillati</taxon>
        <taxon>Bacillota</taxon>
        <taxon>Bacilli</taxon>
        <taxon>Bacillales</taxon>
        <taxon>Paenibacillaceae</taxon>
        <taxon>Paenibacillus</taxon>
    </lineage>
</organism>
<dbReference type="PROSITE" id="PS51257">
    <property type="entry name" value="PROKAR_LIPOPROTEIN"/>
    <property type="match status" value="1"/>
</dbReference>
<feature type="signal peptide" evidence="1">
    <location>
        <begin position="1"/>
        <end position="24"/>
    </location>
</feature>
<keyword evidence="1" id="KW-0732">Signal</keyword>
<protein>
    <submittedName>
        <fullName evidence="2">Carbohydrate ABC transporter substrate-binding protein (CUT1 family)</fullName>
    </submittedName>
</protein>
<dbReference type="Pfam" id="PF13416">
    <property type="entry name" value="SBP_bac_8"/>
    <property type="match status" value="1"/>
</dbReference>
<keyword evidence="3" id="KW-1185">Reference proteome</keyword>
<dbReference type="PANTHER" id="PTHR43649">
    <property type="entry name" value="ARABINOSE-BINDING PROTEIN-RELATED"/>
    <property type="match status" value="1"/>
</dbReference>
<dbReference type="SUPFAM" id="SSF53850">
    <property type="entry name" value="Periplasmic binding protein-like II"/>
    <property type="match status" value="1"/>
</dbReference>
<feature type="chain" id="PRO_5015874098" evidence="1">
    <location>
        <begin position="25"/>
        <end position="426"/>
    </location>
</feature>
<dbReference type="Proteomes" id="UP000246635">
    <property type="component" value="Unassembled WGS sequence"/>
</dbReference>
<proteinExistence type="predicted"/>